<gene>
    <name evidence="2" type="ORF">A2U01_0007321</name>
</gene>
<proteinExistence type="predicted"/>
<evidence type="ECO:0000313" key="2">
    <source>
        <dbReference type="EMBL" id="MCH86464.1"/>
    </source>
</evidence>
<comment type="caution">
    <text evidence="2">The sequence shown here is derived from an EMBL/GenBank/DDBJ whole genome shotgun (WGS) entry which is preliminary data.</text>
</comment>
<feature type="region of interest" description="Disordered" evidence="1">
    <location>
        <begin position="204"/>
        <end position="356"/>
    </location>
</feature>
<feature type="region of interest" description="Disordered" evidence="1">
    <location>
        <begin position="1"/>
        <end position="24"/>
    </location>
</feature>
<sequence length="443" mass="48660">MSNTTHSPIKNDQATTSSPNPKVSITEFQELEQKSVAIVTDAVPLSVVHSPSTKNKKSRKKEKPLKKSESSPSSSVKKSKSKKKKSKSRSSTESRKVHTMTNLHLDSIGTEKAKYDVEASEKVTTETLTQERSEPPKVTDDPISTGEVEPPKFDNPSDDGKVVEHVFQSLNKQGVGFDVGMNVDTSGKQGEQVADSVPITLEDNTVSCELQNTADEGTKGNTQPDKSEGLKSCDEEEISSSSKIIAEDTVVVTANESDSDPSIKESAPVGIAKRLRSRSGKVVISASASRKEDKTTKKTGLKPPLYGSKKSWSKETVSLKKEKSLKRKAPPSSDSEYDEETDDPDHEDSKEDMRQDVRHNVINIEISGRKKIGGKKIPQNIPDAPVDNVSFHSLKFAHRWNFVYHRRLALERKLGKVAAENEDVIRLIEKAGLKRTVQGIGDC</sequence>
<keyword evidence="3" id="KW-1185">Reference proteome</keyword>
<evidence type="ECO:0000313" key="3">
    <source>
        <dbReference type="Proteomes" id="UP000265520"/>
    </source>
</evidence>
<feature type="compositionally biased region" description="Polar residues" evidence="1">
    <location>
        <begin position="204"/>
        <end position="224"/>
    </location>
</feature>
<dbReference type="AlphaFoldDB" id="A0A392MJN8"/>
<protein>
    <submittedName>
        <fullName evidence="2">Envelope-like protein</fullName>
    </submittedName>
</protein>
<reference evidence="2 3" key="1">
    <citation type="journal article" date="2018" name="Front. Plant Sci.">
        <title>Red Clover (Trifolium pratense) and Zigzag Clover (T. medium) - A Picture of Genomic Similarities and Differences.</title>
        <authorList>
            <person name="Dluhosova J."/>
            <person name="Istvanek J."/>
            <person name="Nedelnik J."/>
            <person name="Repkova J."/>
        </authorList>
    </citation>
    <scope>NUCLEOTIDE SEQUENCE [LARGE SCALE GENOMIC DNA]</scope>
    <source>
        <strain evidence="3">cv. 10/8</strain>
        <tissue evidence="2">Leaf</tissue>
    </source>
</reference>
<feature type="region of interest" description="Disordered" evidence="1">
    <location>
        <begin position="40"/>
        <end position="160"/>
    </location>
</feature>
<name>A0A392MJN8_9FABA</name>
<accession>A0A392MJN8</accession>
<feature type="compositionally biased region" description="Basic residues" evidence="1">
    <location>
        <begin position="54"/>
        <end position="64"/>
    </location>
</feature>
<dbReference type="Proteomes" id="UP000265520">
    <property type="component" value="Unassembled WGS sequence"/>
</dbReference>
<organism evidence="2 3">
    <name type="scientific">Trifolium medium</name>
    <dbReference type="NCBI Taxonomy" id="97028"/>
    <lineage>
        <taxon>Eukaryota</taxon>
        <taxon>Viridiplantae</taxon>
        <taxon>Streptophyta</taxon>
        <taxon>Embryophyta</taxon>
        <taxon>Tracheophyta</taxon>
        <taxon>Spermatophyta</taxon>
        <taxon>Magnoliopsida</taxon>
        <taxon>eudicotyledons</taxon>
        <taxon>Gunneridae</taxon>
        <taxon>Pentapetalae</taxon>
        <taxon>rosids</taxon>
        <taxon>fabids</taxon>
        <taxon>Fabales</taxon>
        <taxon>Fabaceae</taxon>
        <taxon>Papilionoideae</taxon>
        <taxon>50 kb inversion clade</taxon>
        <taxon>NPAAA clade</taxon>
        <taxon>Hologalegina</taxon>
        <taxon>IRL clade</taxon>
        <taxon>Trifolieae</taxon>
        <taxon>Trifolium</taxon>
    </lineage>
</organism>
<feature type="compositionally biased region" description="Basic residues" evidence="1">
    <location>
        <begin position="77"/>
        <end position="88"/>
    </location>
</feature>
<dbReference type="EMBL" id="LXQA010010346">
    <property type="protein sequence ID" value="MCH86464.1"/>
    <property type="molecule type" value="Genomic_DNA"/>
</dbReference>
<feature type="non-terminal residue" evidence="2">
    <location>
        <position position="443"/>
    </location>
</feature>
<feature type="compositionally biased region" description="Basic and acidic residues" evidence="1">
    <location>
        <begin position="109"/>
        <end position="140"/>
    </location>
</feature>
<feature type="compositionally biased region" description="Basic and acidic residues" evidence="1">
    <location>
        <begin position="347"/>
        <end position="356"/>
    </location>
</feature>
<feature type="compositionally biased region" description="Acidic residues" evidence="1">
    <location>
        <begin position="335"/>
        <end position="346"/>
    </location>
</feature>
<evidence type="ECO:0000256" key="1">
    <source>
        <dbReference type="SAM" id="MobiDB-lite"/>
    </source>
</evidence>